<evidence type="ECO:0000313" key="3">
    <source>
        <dbReference type="Proteomes" id="UP000661435"/>
    </source>
</evidence>
<keyword evidence="1" id="KW-1133">Transmembrane helix</keyword>
<proteinExistence type="predicted"/>
<dbReference type="PANTHER" id="PTHR34989:SF1">
    <property type="entry name" value="PROTEIN HDED"/>
    <property type="match status" value="1"/>
</dbReference>
<feature type="transmembrane region" description="Helical" evidence="1">
    <location>
        <begin position="12"/>
        <end position="30"/>
    </location>
</feature>
<dbReference type="Pfam" id="PF03729">
    <property type="entry name" value="DUF308"/>
    <property type="match status" value="2"/>
</dbReference>
<feature type="transmembrane region" description="Helical" evidence="1">
    <location>
        <begin position="89"/>
        <end position="108"/>
    </location>
</feature>
<feature type="transmembrane region" description="Helical" evidence="1">
    <location>
        <begin position="64"/>
        <end position="83"/>
    </location>
</feature>
<gene>
    <name evidence="2" type="ORF">H8S57_13425</name>
</gene>
<feature type="transmembrane region" description="Helical" evidence="1">
    <location>
        <begin position="36"/>
        <end position="57"/>
    </location>
</feature>
<keyword evidence="1" id="KW-0472">Membrane</keyword>
<dbReference type="Proteomes" id="UP000661435">
    <property type="component" value="Unassembled WGS sequence"/>
</dbReference>
<organism evidence="2 3">
    <name type="scientific">Lawsonibacter hominis</name>
    <dbReference type="NCBI Taxonomy" id="2763053"/>
    <lineage>
        <taxon>Bacteria</taxon>
        <taxon>Bacillati</taxon>
        <taxon>Bacillota</taxon>
        <taxon>Clostridia</taxon>
        <taxon>Eubacteriales</taxon>
        <taxon>Oscillospiraceae</taxon>
        <taxon>Lawsonibacter</taxon>
    </lineage>
</organism>
<name>A0A8J6JI98_9FIRM</name>
<evidence type="ECO:0000256" key="1">
    <source>
        <dbReference type="SAM" id="Phobius"/>
    </source>
</evidence>
<dbReference type="RefSeq" id="WP_186908543.1">
    <property type="nucleotide sequence ID" value="NZ_JACOPP010000023.1"/>
</dbReference>
<dbReference type="PANTHER" id="PTHR34989">
    <property type="entry name" value="PROTEIN HDED"/>
    <property type="match status" value="1"/>
</dbReference>
<dbReference type="EMBL" id="JACOPP010000023">
    <property type="protein sequence ID" value="MBC5734715.1"/>
    <property type="molecule type" value="Genomic_DNA"/>
</dbReference>
<evidence type="ECO:0000313" key="2">
    <source>
        <dbReference type="EMBL" id="MBC5734715.1"/>
    </source>
</evidence>
<dbReference type="AlphaFoldDB" id="A0A8J6JI98"/>
<sequence length="193" mass="21367">MNEYLKNRKLSFLLASILYLALGLVLLIWPGTATTVICYAFGAVLAIYGLVAIISFFVSRKGGFAFELFLGIVAAGIGAFFLLQPKVVASILPVIMGIFIVIDGLLNLKRAFELHRLEYGRWFITLILSLVSVALGLLVVFQPYLAAEALIMLIGVVFIYEGLSDLWAIVKVTRLTKELRKRMPVEVDPIDVE</sequence>
<protein>
    <submittedName>
        <fullName evidence="2">DUF308 domain-containing protein</fullName>
    </submittedName>
</protein>
<keyword evidence="3" id="KW-1185">Reference proteome</keyword>
<dbReference type="InterPro" id="IPR005325">
    <property type="entry name" value="DUF308_memb"/>
</dbReference>
<keyword evidence="1" id="KW-0812">Transmembrane</keyword>
<accession>A0A8J6JI98</accession>
<reference evidence="2" key="1">
    <citation type="submission" date="2020-08" db="EMBL/GenBank/DDBJ databases">
        <title>Genome public.</title>
        <authorList>
            <person name="Liu C."/>
            <person name="Sun Q."/>
        </authorList>
    </citation>
    <scope>NUCLEOTIDE SEQUENCE</scope>
    <source>
        <strain evidence="2">NSJ-51</strain>
    </source>
</reference>
<feature type="transmembrane region" description="Helical" evidence="1">
    <location>
        <begin position="150"/>
        <end position="173"/>
    </location>
</feature>
<comment type="caution">
    <text evidence="2">The sequence shown here is derived from an EMBL/GenBank/DDBJ whole genome shotgun (WGS) entry which is preliminary data.</text>
</comment>
<dbReference type="GO" id="GO:0005886">
    <property type="term" value="C:plasma membrane"/>
    <property type="evidence" value="ECO:0007669"/>
    <property type="project" value="TreeGrafter"/>
</dbReference>
<feature type="transmembrane region" description="Helical" evidence="1">
    <location>
        <begin position="120"/>
        <end position="144"/>
    </location>
</feature>
<dbReference type="InterPro" id="IPR052712">
    <property type="entry name" value="Acid_resist_chaperone_HdeD"/>
</dbReference>